<proteinExistence type="predicted"/>
<dbReference type="EMBL" id="QMKO01002861">
    <property type="protein sequence ID" value="RTG82373.1"/>
    <property type="molecule type" value="Genomic_DNA"/>
</dbReference>
<evidence type="ECO:0000313" key="3">
    <source>
        <dbReference type="Proteomes" id="UP000290809"/>
    </source>
</evidence>
<dbReference type="PANTHER" id="PTHR14343:SF5">
    <property type="entry name" value="DUF4537 DOMAIN-CONTAINING PROTEIN"/>
    <property type="match status" value="1"/>
</dbReference>
<sequence length="778" mass="89781">MIWIVDELIHNYYLLNLLKLSLLKLTHNKKYRFNIALSVRNPTKFCEEFIICSEKNICASLRWVKAFEHLEKPETALNFDFNQFTSDKAFEIYLFVPTTILYKFGDDSCSPDKITHFSIKASVHIRLIVSEKTGVNEHVPFSETDAFGVEILKSISQLASGTFAIVRLCSLVKTCSNGCTTWLVGKHERGSNHMKTSKRSKEIQIHMLSFNNHSQPIKLPCGKVYVVSDSIEHEPVLMKPTLSASSEFTDRYFRPHTCPNSFSTSDCCIHPHLWSRVFVNEKLVNDLNRRIYESAKDEANSRKCLFNWFTDDYGQKSSLLDNKKVLARRSSDGHYYLGSVQTVKSHLPVDQVFIRFGPIHNLTSFDLRKSISTTSNSDTFHYEWLDITEIIDLEHAIRHSIEPGDCVLVPYSWPFPKCPILNVEKPSSFENLRYYAAIVVSGREQRADKCRFHFTFISSNMCRDSKSHLPVDQVFIRFGPIHNLTSFDLRKSISTTSNSDTFHYEWLDITEIIDLEHAIRHSIEPGDCVLVPYSWPFPKCPILNVEKPSSFENLRYYAAIVVSGREQRADKLTKTKNFTDDQKLLVELASSNTRVGHIYVPKQKAVWISPNTYQRIVLEQYMTPECRKWLKNKTFLPNSYPFQSAPGYPADGFGRFKSYKNSLQSDLHIQPLTFQQFRHGADVQFEYCPSLQCWPLYSVVNDLLPVTNGCPVWCDNETTSKNLIKLPTSKVSNNHFQSSGPNCEQNFEPKLVYRSRNKHYQLRTTSNLQQNLVNNNNM</sequence>
<gene>
    <name evidence="2" type="ORF">DC041_0002866</name>
</gene>
<dbReference type="Pfam" id="PF15057">
    <property type="entry name" value="DUF4537"/>
    <property type="match status" value="1"/>
</dbReference>
<comment type="caution">
    <text evidence="2">The sequence shown here is derived from an EMBL/GenBank/DDBJ whole genome shotgun (WGS) entry which is preliminary data.</text>
</comment>
<keyword evidence="3" id="KW-1185">Reference proteome</keyword>
<evidence type="ECO:0000313" key="2">
    <source>
        <dbReference type="EMBL" id="RTG82373.1"/>
    </source>
</evidence>
<evidence type="ECO:0000259" key="1">
    <source>
        <dbReference type="Pfam" id="PF15057"/>
    </source>
</evidence>
<name>A0A430Q3U8_SCHBO</name>
<feature type="domain" description="DUF4537" evidence="1">
    <location>
        <begin position="322"/>
        <end position="410"/>
    </location>
</feature>
<accession>A0A430Q3U8</accession>
<protein>
    <recommendedName>
        <fullName evidence="1">DUF4537 domain-containing protein</fullName>
    </recommendedName>
</protein>
<reference evidence="2 3" key="1">
    <citation type="journal article" date="2019" name="PLoS Pathog.">
        <title>Genome sequence of the bovine parasite Schistosoma bovis Tanzania.</title>
        <authorList>
            <person name="Oey H."/>
            <person name="Zakrzewski M."/>
            <person name="Gobert G."/>
            <person name="Gravermann K."/>
            <person name="Stoye J."/>
            <person name="Jones M."/>
            <person name="Mcmanus D."/>
            <person name="Krause L."/>
        </authorList>
    </citation>
    <scope>NUCLEOTIDE SEQUENCE [LARGE SCALE GENOMIC DNA]</scope>
    <source>
        <strain evidence="2 3">TAN1997</strain>
    </source>
</reference>
<organism evidence="2 3">
    <name type="scientific">Schistosoma bovis</name>
    <name type="common">Blood fluke</name>
    <dbReference type="NCBI Taxonomy" id="6184"/>
    <lineage>
        <taxon>Eukaryota</taxon>
        <taxon>Metazoa</taxon>
        <taxon>Spiralia</taxon>
        <taxon>Lophotrochozoa</taxon>
        <taxon>Platyhelminthes</taxon>
        <taxon>Trematoda</taxon>
        <taxon>Digenea</taxon>
        <taxon>Strigeidida</taxon>
        <taxon>Schistosomatoidea</taxon>
        <taxon>Schistosomatidae</taxon>
        <taxon>Schistosoma</taxon>
    </lineage>
</organism>
<dbReference type="PANTHER" id="PTHR14343">
    <property type="entry name" value="VWFA DOMAIN-CONTAINING PROTEIN"/>
    <property type="match status" value="1"/>
</dbReference>
<dbReference type="AlphaFoldDB" id="A0A430Q3U8"/>
<dbReference type="Proteomes" id="UP000290809">
    <property type="component" value="Unassembled WGS sequence"/>
</dbReference>
<dbReference type="InterPro" id="IPR032770">
    <property type="entry name" value="DUF4537"/>
</dbReference>